<dbReference type="EMBL" id="BOPF01000044">
    <property type="protein sequence ID" value="GIJ51119.1"/>
    <property type="molecule type" value="Genomic_DNA"/>
</dbReference>
<evidence type="ECO:0000313" key="6">
    <source>
        <dbReference type="EMBL" id="GIJ51119.1"/>
    </source>
</evidence>
<accession>A0A8J3YSY8</accession>
<name>A0A8J3YSY8_9ACTN</name>
<reference evidence="6" key="1">
    <citation type="submission" date="2021-01" db="EMBL/GenBank/DDBJ databases">
        <title>Whole genome shotgun sequence of Virgisporangium aliadipatigenens NBRC 105644.</title>
        <authorList>
            <person name="Komaki H."/>
            <person name="Tamura T."/>
        </authorList>
    </citation>
    <scope>NUCLEOTIDE SEQUENCE</scope>
    <source>
        <strain evidence="6">NBRC 105644</strain>
    </source>
</reference>
<keyword evidence="3" id="KW-0812">Transmembrane</keyword>
<dbReference type="RefSeq" id="WP_203904530.1">
    <property type="nucleotide sequence ID" value="NZ_BOPF01000044.1"/>
</dbReference>
<keyword evidence="4" id="KW-0732">Signal</keyword>
<dbReference type="AlphaFoldDB" id="A0A8J3YSY8"/>
<evidence type="ECO:0000256" key="3">
    <source>
        <dbReference type="SAM" id="Phobius"/>
    </source>
</evidence>
<dbReference type="InterPro" id="IPR025645">
    <property type="entry name" value="DUF4349"/>
</dbReference>
<keyword evidence="3" id="KW-0472">Membrane</keyword>
<sequence length="309" mass="32410">MRSGRSLRLAAKLVTAGVLATLALTGCGADSKDSAQQSSAGAPIEADKPDDAAGAGPAQGGNQPAGVPLPEQLPDSERSIVYKGTLNVQVSDVDSKATEAVSLVRAAGGFVGADRRNKDQIVSTANLTLRVPRDRFAEVLDRLAKLGTETNRDVSAEDVTAQVVDLNSRIATQTASVERVRALLARAESIGEIVTLEAEVAKREAELESLKAKLNKLADLTALSTITLMLRGPEPDPSITANNGFLAGLKGGWEAFTGSLTVLTTVLGALLPFVVGLGLPIWLVVYLLRRRRDARRLPATEATGSPRNS</sequence>
<proteinExistence type="predicted"/>
<organism evidence="6 7">
    <name type="scientific">Virgisporangium aliadipatigenens</name>
    <dbReference type="NCBI Taxonomy" id="741659"/>
    <lineage>
        <taxon>Bacteria</taxon>
        <taxon>Bacillati</taxon>
        <taxon>Actinomycetota</taxon>
        <taxon>Actinomycetes</taxon>
        <taxon>Micromonosporales</taxon>
        <taxon>Micromonosporaceae</taxon>
        <taxon>Virgisporangium</taxon>
    </lineage>
</organism>
<keyword evidence="7" id="KW-1185">Reference proteome</keyword>
<keyword evidence="6" id="KW-0449">Lipoprotein</keyword>
<comment type="caution">
    <text evidence="6">The sequence shown here is derived from an EMBL/GenBank/DDBJ whole genome shotgun (WGS) entry which is preliminary data.</text>
</comment>
<feature type="compositionally biased region" description="Low complexity" evidence="2">
    <location>
        <begin position="29"/>
        <end position="42"/>
    </location>
</feature>
<evidence type="ECO:0000259" key="5">
    <source>
        <dbReference type="Pfam" id="PF14257"/>
    </source>
</evidence>
<evidence type="ECO:0000256" key="4">
    <source>
        <dbReference type="SAM" id="SignalP"/>
    </source>
</evidence>
<feature type="region of interest" description="Disordered" evidence="2">
    <location>
        <begin position="29"/>
        <end position="74"/>
    </location>
</feature>
<evidence type="ECO:0000313" key="7">
    <source>
        <dbReference type="Proteomes" id="UP000619260"/>
    </source>
</evidence>
<evidence type="ECO:0000256" key="1">
    <source>
        <dbReference type="SAM" id="Coils"/>
    </source>
</evidence>
<dbReference type="Pfam" id="PF14257">
    <property type="entry name" value="DUF4349"/>
    <property type="match status" value="1"/>
</dbReference>
<feature type="domain" description="DUF4349" evidence="5">
    <location>
        <begin position="78"/>
        <end position="285"/>
    </location>
</feature>
<gene>
    <name evidence="6" type="ORF">Val02_80050</name>
</gene>
<feature type="compositionally biased region" description="Low complexity" evidence="2">
    <location>
        <begin position="52"/>
        <end position="66"/>
    </location>
</feature>
<protein>
    <submittedName>
        <fullName evidence="6">Lipoprotein</fullName>
    </submittedName>
</protein>
<feature type="signal peptide" evidence="4">
    <location>
        <begin position="1"/>
        <end position="20"/>
    </location>
</feature>
<dbReference type="Proteomes" id="UP000619260">
    <property type="component" value="Unassembled WGS sequence"/>
</dbReference>
<dbReference type="PROSITE" id="PS51257">
    <property type="entry name" value="PROKAR_LIPOPROTEIN"/>
    <property type="match status" value="1"/>
</dbReference>
<feature type="coiled-coil region" evidence="1">
    <location>
        <begin position="193"/>
        <end position="220"/>
    </location>
</feature>
<keyword evidence="1" id="KW-0175">Coiled coil</keyword>
<keyword evidence="3" id="KW-1133">Transmembrane helix</keyword>
<evidence type="ECO:0000256" key="2">
    <source>
        <dbReference type="SAM" id="MobiDB-lite"/>
    </source>
</evidence>
<feature type="transmembrane region" description="Helical" evidence="3">
    <location>
        <begin position="266"/>
        <end position="288"/>
    </location>
</feature>
<feature type="chain" id="PRO_5039216849" evidence="4">
    <location>
        <begin position="21"/>
        <end position="309"/>
    </location>
</feature>